<dbReference type="Gene3D" id="3.30.565.10">
    <property type="entry name" value="Histidine kinase-like ATPase, C-terminal domain"/>
    <property type="match status" value="1"/>
</dbReference>
<dbReference type="InterPro" id="IPR036513">
    <property type="entry name" value="STAS_dom_sf"/>
</dbReference>
<dbReference type="InterPro" id="IPR002645">
    <property type="entry name" value="STAS_dom"/>
</dbReference>
<name>A0A0N9XGA1_MYCFO</name>
<dbReference type="PROSITE" id="PS50801">
    <property type="entry name" value="STAS"/>
    <property type="match status" value="1"/>
</dbReference>
<evidence type="ECO:0000313" key="2">
    <source>
        <dbReference type="EMBL" id="ALI25197.1"/>
    </source>
</evidence>
<evidence type="ECO:0000313" key="3">
    <source>
        <dbReference type="EMBL" id="MDV7289030.1"/>
    </source>
</evidence>
<feature type="domain" description="STAS" evidence="1">
    <location>
        <begin position="8"/>
        <end position="118"/>
    </location>
</feature>
<dbReference type="KEGG" id="mft:XA26_13450"/>
<dbReference type="CDD" id="cd16936">
    <property type="entry name" value="HATPase_RsbW-like"/>
    <property type="match status" value="1"/>
</dbReference>
<dbReference type="Gene3D" id="3.30.750.24">
    <property type="entry name" value="STAS domain"/>
    <property type="match status" value="1"/>
</dbReference>
<sequence>MARAPSTIAVTGRTHDGAAELTVDGTLDGTTYRELRDTIIKSALDEPSAVIVDVTELAVPAESAWSVFTSARWHVSVWPDVAVVLVCRRLAGRDAITRNGITRYVELFPTIEAARAAVRHGDAGLPRRRARAQLPGVHSSLRRARALTSEWLLAWSCSEMIAVASMIVDVLVENVLEHTQSAPALVVESRGSTVTIAVEDCSRVPATRHERPSRGADTVSGLAVVAALSRAWGSTPTSSGKTVWAVIGPESCL</sequence>
<proteinExistence type="predicted"/>
<dbReference type="PANTHER" id="PTHR35526">
    <property type="entry name" value="ANTI-SIGMA-F FACTOR RSBW-RELATED"/>
    <property type="match status" value="1"/>
</dbReference>
<evidence type="ECO:0000259" key="1">
    <source>
        <dbReference type="PROSITE" id="PS50801"/>
    </source>
</evidence>
<protein>
    <submittedName>
        <fullName evidence="3">Sulfate transporter</fullName>
    </submittedName>
</protein>
<dbReference type="EMBL" id="CP011269">
    <property type="protein sequence ID" value="ALI25197.1"/>
    <property type="molecule type" value="Genomic_DNA"/>
</dbReference>
<gene>
    <name evidence="3" type="ORF">R4485_02515</name>
    <name evidence="2" type="ORF">XA26_13450</name>
</gene>
<keyword evidence="4" id="KW-1185">Reference proteome</keyword>
<reference evidence="3" key="2">
    <citation type="submission" date="2023-10" db="EMBL/GenBank/DDBJ databases">
        <title>Mycolicibacterium fortuitum clinical isolates causing pulmonary infections in humans.</title>
        <authorList>
            <person name="Mejia-Ponce P.M."/>
            <person name="Zenteno-Cuevas R."/>
            <person name="Licona-Cassani C."/>
        </authorList>
    </citation>
    <scope>NUCLEOTIDE SEQUENCE</scope>
    <source>
        <strain evidence="3">M8</strain>
    </source>
</reference>
<dbReference type="CDD" id="cd07043">
    <property type="entry name" value="STAS_anti-anti-sigma_factors"/>
    <property type="match status" value="1"/>
</dbReference>
<reference evidence="2 4" key="1">
    <citation type="journal article" date="2015" name="MBio">
        <title>Enzymatic Degradation of Phenazines Can Generate Energy and Protect Sensitive Organisms from Toxicity.</title>
        <authorList>
            <person name="Costa K.C."/>
            <person name="Bergkessel M."/>
            <person name="Saunders S."/>
            <person name="Korlach J."/>
            <person name="Newman D.K."/>
        </authorList>
    </citation>
    <scope>NUCLEOTIDE SEQUENCE [LARGE SCALE GENOMIC DNA]</scope>
    <source>
        <strain evidence="2 4">CT6</strain>
    </source>
</reference>
<dbReference type="EMBL" id="JAWLVV010000001">
    <property type="protein sequence ID" value="MDV7289030.1"/>
    <property type="molecule type" value="Genomic_DNA"/>
</dbReference>
<dbReference type="PATRIC" id="fig|1766.6.peg.1330"/>
<dbReference type="InterPro" id="IPR050267">
    <property type="entry name" value="Anti-sigma-factor_SerPK"/>
</dbReference>
<accession>A0A0N9XGA1</accession>
<dbReference type="Proteomes" id="UP001186041">
    <property type="component" value="Unassembled WGS sequence"/>
</dbReference>
<dbReference type="PANTHER" id="PTHR35526:SF3">
    <property type="entry name" value="ANTI-SIGMA-F FACTOR RSBW"/>
    <property type="match status" value="1"/>
</dbReference>
<organism evidence="2 4">
    <name type="scientific">Mycolicibacterium fortuitum</name>
    <name type="common">Mycobacterium fortuitum</name>
    <dbReference type="NCBI Taxonomy" id="1766"/>
    <lineage>
        <taxon>Bacteria</taxon>
        <taxon>Bacillati</taxon>
        <taxon>Actinomycetota</taxon>
        <taxon>Actinomycetes</taxon>
        <taxon>Mycobacteriales</taxon>
        <taxon>Mycobacteriaceae</taxon>
        <taxon>Mycolicibacterium</taxon>
    </lineage>
</organism>
<dbReference type="InterPro" id="IPR036890">
    <property type="entry name" value="HATPase_C_sf"/>
</dbReference>
<dbReference type="Proteomes" id="UP000057134">
    <property type="component" value="Chromosome"/>
</dbReference>
<dbReference type="SUPFAM" id="SSF52091">
    <property type="entry name" value="SpoIIaa-like"/>
    <property type="match status" value="1"/>
</dbReference>
<evidence type="ECO:0000313" key="4">
    <source>
        <dbReference type="Proteomes" id="UP000057134"/>
    </source>
</evidence>
<dbReference type="AlphaFoldDB" id="A0A0N9XGA1"/>
<dbReference type="STRING" id="1766.XA26_13450"/>
<dbReference type="Pfam" id="PF01740">
    <property type="entry name" value="STAS"/>
    <property type="match status" value="1"/>
</dbReference>